<protein>
    <submittedName>
        <fullName evidence="1">Uncharacterized protein</fullName>
    </submittedName>
</protein>
<name>A0A014MTQ2_9BURK</name>
<gene>
    <name evidence="1" type="ORF">AX13_06465</name>
</gene>
<evidence type="ECO:0000313" key="2">
    <source>
        <dbReference type="Proteomes" id="UP000020766"/>
    </source>
</evidence>
<dbReference type="EMBL" id="JBOK01000002">
    <property type="protein sequence ID" value="EXU81434.1"/>
    <property type="molecule type" value="Genomic_DNA"/>
</dbReference>
<accession>A0A014MTQ2</accession>
<reference evidence="1 2" key="1">
    <citation type="submission" date="2014-01" db="EMBL/GenBank/DDBJ databases">
        <title>Interspecies Systems Biology Uncovers Metabolites Affecting C. elegans Gene Expression and Life History Traits.</title>
        <authorList>
            <person name="Watson E."/>
            <person name="Macneil L.T."/>
            <person name="Ritter A.D."/>
            <person name="Yilmaz L.S."/>
            <person name="Rosebrock A.P."/>
            <person name="Caudy A.A."/>
            <person name="Walhout A.J."/>
        </authorList>
    </citation>
    <scope>NUCLEOTIDE SEQUENCE [LARGE SCALE GENOMIC DNA]</scope>
    <source>
        <strain evidence="1 2">DA1877</strain>
    </source>
</reference>
<keyword evidence="2" id="KW-1185">Reference proteome</keyword>
<dbReference type="Proteomes" id="UP000020766">
    <property type="component" value="Unassembled WGS sequence"/>
</dbReference>
<evidence type="ECO:0000313" key="1">
    <source>
        <dbReference type="EMBL" id="EXU81434.1"/>
    </source>
</evidence>
<comment type="caution">
    <text evidence="1">The sequence shown here is derived from an EMBL/GenBank/DDBJ whole genome shotgun (WGS) entry which is preliminary data.</text>
</comment>
<sequence length="174" mass="18663">MECGLLSGAKAARQLGYIARRRRYILKYLALTAALWLTGCASVVNDSTHPVRIETKTVDGKLVTGADCKLTNDYGSFSTKSGETVQIRRSSKDLDIVCKTAEQNDATGRAISRANGGMFGNIILGGGIGAIIDHNKGTAYTYPTWIQLIFGKSLVFDRSAEKEGQPTVAAEQGT</sequence>
<proteinExistence type="predicted"/>
<organism evidence="1 2">
    <name type="scientific">Comamonas aquatica DA1877</name>
    <dbReference type="NCBI Taxonomy" id="1457173"/>
    <lineage>
        <taxon>Bacteria</taxon>
        <taxon>Pseudomonadati</taxon>
        <taxon>Pseudomonadota</taxon>
        <taxon>Betaproteobacteria</taxon>
        <taxon>Burkholderiales</taxon>
        <taxon>Comamonadaceae</taxon>
        <taxon>Comamonas</taxon>
    </lineage>
</organism>
<dbReference type="PATRIC" id="fig|1457173.3.peg.294"/>
<dbReference type="AlphaFoldDB" id="A0A014MTQ2"/>